<proteinExistence type="predicted"/>
<accession>A0AAW0WF95</accession>
<evidence type="ECO:0000313" key="3">
    <source>
        <dbReference type="Proteomes" id="UP001445076"/>
    </source>
</evidence>
<keyword evidence="3" id="KW-1185">Reference proteome</keyword>
<feature type="non-terminal residue" evidence="2">
    <location>
        <position position="1"/>
    </location>
</feature>
<evidence type="ECO:0000256" key="1">
    <source>
        <dbReference type="SAM" id="MobiDB-lite"/>
    </source>
</evidence>
<protein>
    <submittedName>
        <fullName evidence="2">Uncharacterized protein</fullName>
    </submittedName>
</protein>
<dbReference type="EMBL" id="JARKIK010000082">
    <property type="protein sequence ID" value="KAK8725691.1"/>
    <property type="molecule type" value="Genomic_DNA"/>
</dbReference>
<dbReference type="Proteomes" id="UP001445076">
    <property type="component" value="Unassembled WGS sequence"/>
</dbReference>
<organism evidence="2 3">
    <name type="scientific">Cherax quadricarinatus</name>
    <name type="common">Australian red claw crayfish</name>
    <dbReference type="NCBI Taxonomy" id="27406"/>
    <lineage>
        <taxon>Eukaryota</taxon>
        <taxon>Metazoa</taxon>
        <taxon>Ecdysozoa</taxon>
        <taxon>Arthropoda</taxon>
        <taxon>Crustacea</taxon>
        <taxon>Multicrustacea</taxon>
        <taxon>Malacostraca</taxon>
        <taxon>Eumalacostraca</taxon>
        <taxon>Eucarida</taxon>
        <taxon>Decapoda</taxon>
        <taxon>Pleocyemata</taxon>
        <taxon>Astacidea</taxon>
        <taxon>Parastacoidea</taxon>
        <taxon>Parastacidae</taxon>
        <taxon>Cherax</taxon>
    </lineage>
</organism>
<sequence>KEPPLPKPRNHQYFPLPHQETSTTASRTKEPPVPPLPTPRNQRLPHQDVQKTYRQLGGKRGGESGRVRECQATRVARLWYRCVKTSTTNTWQALKVLLWIFRRCSVECVESIDWRCSDNTWRTESSTSEAE</sequence>
<feature type="region of interest" description="Disordered" evidence="1">
    <location>
        <begin position="1"/>
        <end position="48"/>
    </location>
</feature>
<gene>
    <name evidence="2" type="ORF">OTU49_010694</name>
</gene>
<comment type="caution">
    <text evidence="2">The sequence shown here is derived from an EMBL/GenBank/DDBJ whole genome shotgun (WGS) entry which is preliminary data.</text>
</comment>
<evidence type="ECO:0000313" key="2">
    <source>
        <dbReference type="EMBL" id="KAK8725691.1"/>
    </source>
</evidence>
<dbReference type="AlphaFoldDB" id="A0AAW0WF95"/>
<name>A0AAW0WF95_CHEQU</name>
<reference evidence="2 3" key="1">
    <citation type="journal article" date="2024" name="BMC Genomics">
        <title>Genome assembly of redclaw crayfish (Cherax quadricarinatus) provides insights into its immune adaptation and hypoxia tolerance.</title>
        <authorList>
            <person name="Liu Z."/>
            <person name="Zheng J."/>
            <person name="Li H."/>
            <person name="Fang K."/>
            <person name="Wang S."/>
            <person name="He J."/>
            <person name="Zhou D."/>
            <person name="Weng S."/>
            <person name="Chi M."/>
            <person name="Gu Z."/>
            <person name="He J."/>
            <person name="Li F."/>
            <person name="Wang M."/>
        </authorList>
    </citation>
    <scope>NUCLEOTIDE SEQUENCE [LARGE SCALE GENOMIC DNA]</scope>
    <source>
        <strain evidence="2">ZL_2023a</strain>
    </source>
</reference>